<dbReference type="EMBL" id="CP002505">
    <property type="protein sequence ID" value="ADW72942.1"/>
    <property type="molecule type" value="Genomic_DNA"/>
</dbReference>
<dbReference type="AlphaFoldDB" id="A0A0H3FD39"/>
<reference evidence="2" key="1">
    <citation type="submission" date="2011-01" db="EMBL/GenBank/DDBJ databases">
        <title>Complete sequence of chromosome of Rahnella sp. Y9602.</title>
        <authorList>
            <consortium name="US DOE Joint Genome Institute"/>
            <person name="Lucas S."/>
            <person name="Copeland A."/>
            <person name="Lapidus A."/>
            <person name="Cheng J.-F."/>
            <person name="Goodwin L."/>
            <person name="Pitluck S."/>
            <person name="Lu M."/>
            <person name="Detter J.C."/>
            <person name="Han C."/>
            <person name="Tapia R."/>
            <person name="Land M."/>
            <person name="Hauser L."/>
            <person name="Kyrpides N."/>
            <person name="Ivanova N."/>
            <person name="Ovchinnikova G."/>
            <person name="Pagani I."/>
            <person name="Sobecky P.A."/>
            <person name="Martinez R.J."/>
            <person name="Woyke T."/>
        </authorList>
    </citation>
    <scope>NUCLEOTIDE SEQUENCE [LARGE SCALE GENOMIC DNA]</scope>
    <source>
        <strain evidence="2">Y9602</strain>
    </source>
</reference>
<sequence>MYHCLGNDVNNIQLSVVHRLPQSYRWLSGFAGIKVEPIPLPGNDEDNNLIGLKLLSHEGEFAWQVMHQLTDALEDIQVKAAIVEIDGEPCLFVHREDESATLCCLKNIGAAIAESVTALYPF</sequence>
<dbReference type="HOGENOM" id="CLU_170187_0_0_6"/>
<accession>A0A0H3FD39</accession>
<dbReference type="KEGG" id="rah:Rahaq_1319"/>
<dbReference type="InterPro" id="IPR020489">
    <property type="entry name" value="Uncharacterised_YejG"/>
</dbReference>
<protein>
    <submittedName>
        <fullName evidence="1">Uncharacterized protein</fullName>
    </submittedName>
</protein>
<reference evidence="1 2" key="2">
    <citation type="journal article" date="2012" name="J. Bacteriol.">
        <title>Complete Genome Sequence of Rahnella sp. Strain Y9602, a Gammaproteobacterium Isolate from Metal- and Radionuclide-Contaminated Soil.</title>
        <authorList>
            <person name="Martinez R.J."/>
            <person name="Bruce D."/>
            <person name="Detter C."/>
            <person name="Goodwin L.A."/>
            <person name="Han J."/>
            <person name="Han C.S."/>
            <person name="Held B."/>
            <person name="Land M.L."/>
            <person name="Mikhailova N."/>
            <person name="Nolan M."/>
            <person name="Pennacchio L."/>
            <person name="Pitluck S."/>
            <person name="Tapia R."/>
            <person name="Woyke T."/>
            <person name="Sobecky P.A."/>
        </authorList>
    </citation>
    <scope>NUCLEOTIDE SEQUENCE [LARGE SCALE GENOMIC DNA]</scope>
    <source>
        <strain evidence="1 2">Y9602</strain>
    </source>
</reference>
<dbReference type="NCBIfam" id="NF008811">
    <property type="entry name" value="PRK11835.1"/>
    <property type="match status" value="1"/>
</dbReference>
<dbReference type="Proteomes" id="UP000007257">
    <property type="component" value="Chromosome"/>
</dbReference>
<proteinExistence type="predicted"/>
<gene>
    <name evidence="1" type="ordered locus">Rahaq_1319</name>
</gene>
<evidence type="ECO:0000313" key="2">
    <source>
        <dbReference type="Proteomes" id="UP000007257"/>
    </source>
</evidence>
<organism evidence="1 2">
    <name type="scientific">Rahnella sp. (strain Y9602)</name>
    <dbReference type="NCBI Taxonomy" id="2703885"/>
    <lineage>
        <taxon>Bacteria</taxon>
        <taxon>Pseudomonadati</taxon>
        <taxon>Pseudomonadota</taxon>
        <taxon>Gammaproteobacteria</taxon>
        <taxon>Enterobacterales</taxon>
        <taxon>Yersiniaceae</taxon>
        <taxon>Rahnella</taxon>
    </lineage>
</organism>
<evidence type="ECO:0000313" key="1">
    <source>
        <dbReference type="EMBL" id="ADW72942.1"/>
    </source>
</evidence>
<dbReference type="Pfam" id="PF13989">
    <property type="entry name" value="YejG"/>
    <property type="match status" value="1"/>
</dbReference>
<name>A0A0H3FD39_RAHSY</name>
<dbReference type="eggNOG" id="ENOG5031IZZ">
    <property type="taxonomic scope" value="Bacteria"/>
</dbReference>